<gene>
    <name evidence="2" type="ORF">ROZALSC1DRAFT_28723</name>
</gene>
<protein>
    <submittedName>
        <fullName evidence="2">MAGE protein</fullName>
    </submittedName>
</protein>
<dbReference type="InterPro" id="IPR041899">
    <property type="entry name" value="MAGE_WH2"/>
</dbReference>
<organism evidence="2 3">
    <name type="scientific">Rozella allomycis (strain CSF55)</name>
    <dbReference type="NCBI Taxonomy" id="988480"/>
    <lineage>
        <taxon>Eukaryota</taxon>
        <taxon>Fungi</taxon>
        <taxon>Fungi incertae sedis</taxon>
        <taxon>Cryptomycota</taxon>
        <taxon>Cryptomycota incertae sedis</taxon>
        <taxon>Rozella</taxon>
    </lineage>
</organism>
<dbReference type="InterPro" id="IPR041898">
    <property type="entry name" value="MAGE_WH1"/>
</dbReference>
<evidence type="ECO:0000259" key="1">
    <source>
        <dbReference type="PROSITE" id="PS50838"/>
    </source>
</evidence>
<dbReference type="PROSITE" id="PS50838">
    <property type="entry name" value="MAGE"/>
    <property type="match status" value="1"/>
</dbReference>
<sequence>MARYHDKEESTSIAFARHAIFLENKKQLIKKDIIRQTLLKDHRGSFDVLVDETNRKLKETFGFELVKADKKKNSFILINTESAEYAEVVQETYKDAKNLYPFLPKVGLISFILAFVALNDNKLSQGELNKSLEDALDINISQDTEFGQKIPEVLTDLIKQNYLDRMKIKDGAIDDQTYYSWGARAYVEYPIDKLAHFIAMVYGSENIDEIQEHLHSALQKQ</sequence>
<dbReference type="InterPro" id="IPR037445">
    <property type="entry name" value="MAGE"/>
</dbReference>
<dbReference type="Gene3D" id="1.10.10.1200">
    <property type="entry name" value="MAGE homology domain, winged helix WH1 motif"/>
    <property type="match status" value="1"/>
</dbReference>
<reference evidence="3" key="1">
    <citation type="journal article" date="2018" name="Nat. Microbiol.">
        <title>Leveraging single-cell genomics to expand the fungal tree of life.</title>
        <authorList>
            <person name="Ahrendt S.R."/>
            <person name="Quandt C.A."/>
            <person name="Ciobanu D."/>
            <person name="Clum A."/>
            <person name="Salamov A."/>
            <person name="Andreopoulos B."/>
            <person name="Cheng J.F."/>
            <person name="Woyke T."/>
            <person name="Pelin A."/>
            <person name="Henrissat B."/>
            <person name="Reynolds N.K."/>
            <person name="Benny G.L."/>
            <person name="Smith M.E."/>
            <person name="James T.Y."/>
            <person name="Grigoriev I.V."/>
        </authorList>
    </citation>
    <scope>NUCLEOTIDE SEQUENCE [LARGE SCALE GENOMIC DNA]</scope>
    <source>
        <strain evidence="3">CSF55</strain>
    </source>
</reference>
<dbReference type="EMBL" id="ML005178">
    <property type="protein sequence ID" value="RKP19705.1"/>
    <property type="molecule type" value="Genomic_DNA"/>
</dbReference>
<dbReference type="GO" id="GO:0005634">
    <property type="term" value="C:nucleus"/>
    <property type="evidence" value="ECO:0007669"/>
    <property type="project" value="TreeGrafter"/>
</dbReference>
<proteinExistence type="predicted"/>
<dbReference type="PANTHER" id="PTHR11736:SF14">
    <property type="entry name" value="NSE3 HOMOLOG, SMC5-SMC6 COMPLEX COMPONENT"/>
    <property type="match status" value="1"/>
</dbReference>
<accession>A0A4P9YJV4</accession>
<evidence type="ECO:0000313" key="3">
    <source>
        <dbReference type="Proteomes" id="UP000281549"/>
    </source>
</evidence>
<dbReference type="Proteomes" id="UP000281549">
    <property type="component" value="Unassembled WGS sequence"/>
</dbReference>
<feature type="domain" description="MAGE" evidence="1">
    <location>
        <begin position="23"/>
        <end position="216"/>
    </location>
</feature>
<dbReference type="PANTHER" id="PTHR11736">
    <property type="entry name" value="MELANOMA-ASSOCIATED ANTIGEN MAGE ANTIGEN"/>
    <property type="match status" value="1"/>
</dbReference>
<dbReference type="Pfam" id="PF01454">
    <property type="entry name" value="MAGE"/>
    <property type="match status" value="1"/>
</dbReference>
<dbReference type="InterPro" id="IPR002190">
    <property type="entry name" value="MHD_dom"/>
</dbReference>
<dbReference type="Gene3D" id="1.10.10.1210">
    <property type="entry name" value="MAGE homology domain, winged helix WH2 motif"/>
    <property type="match status" value="1"/>
</dbReference>
<dbReference type="AlphaFoldDB" id="A0A4P9YJV4"/>
<name>A0A4P9YJV4_ROZAC</name>
<evidence type="ECO:0000313" key="2">
    <source>
        <dbReference type="EMBL" id="RKP19705.1"/>
    </source>
</evidence>
<dbReference type="SMART" id="SM01373">
    <property type="entry name" value="MAGE"/>
    <property type="match status" value="1"/>
</dbReference>